<dbReference type="GO" id="GO:0016853">
    <property type="term" value="F:isomerase activity"/>
    <property type="evidence" value="ECO:0007669"/>
    <property type="project" value="UniProtKB-KW"/>
</dbReference>
<name>A4A327_9BACT</name>
<proteinExistence type="inferred from homology"/>
<comment type="similarity">
    <text evidence="1">Belongs to the PhzF family.</text>
</comment>
<dbReference type="eggNOG" id="COG0384">
    <property type="taxonomic scope" value="Bacteria"/>
</dbReference>
<evidence type="ECO:0000313" key="3">
    <source>
        <dbReference type="EMBL" id="EAQ76828.1"/>
    </source>
</evidence>
<dbReference type="Gene3D" id="3.10.310.10">
    <property type="entry name" value="Diaminopimelate Epimerase, Chain A, domain 1"/>
    <property type="match status" value="1"/>
</dbReference>
<comment type="caution">
    <text evidence="3">The sequence shown here is derived from an EMBL/GenBank/DDBJ whole genome shotgun (WGS) entry which is preliminary data.</text>
</comment>
<dbReference type="PANTHER" id="PTHR13774">
    <property type="entry name" value="PHENAZINE BIOSYNTHESIS PROTEIN"/>
    <property type="match status" value="1"/>
</dbReference>
<gene>
    <name evidence="3" type="ORF">DSM3645_27892</name>
</gene>
<dbReference type="HOGENOM" id="CLU_3110733_0_0_0"/>
<dbReference type="InterPro" id="IPR003719">
    <property type="entry name" value="Phenazine_PhzF-like"/>
</dbReference>
<keyword evidence="2" id="KW-0413">Isomerase</keyword>
<dbReference type="GO" id="GO:0005737">
    <property type="term" value="C:cytoplasm"/>
    <property type="evidence" value="ECO:0007669"/>
    <property type="project" value="TreeGrafter"/>
</dbReference>
<reference evidence="3 4" key="1">
    <citation type="submission" date="2006-02" db="EMBL/GenBank/DDBJ databases">
        <authorList>
            <person name="Amann R."/>
            <person name="Ferriera S."/>
            <person name="Johnson J."/>
            <person name="Kravitz S."/>
            <person name="Halpern A."/>
            <person name="Remington K."/>
            <person name="Beeson K."/>
            <person name="Tran B."/>
            <person name="Rogers Y.-H."/>
            <person name="Friedman R."/>
            <person name="Venter J.C."/>
        </authorList>
    </citation>
    <scope>NUCLEOTIDE SEQUENCE [LARGE SCALE GENOMIC DNA]</scope>
    <source>
        <strain evidence="3 4">DSM 3645</strain>
    </source>
</reference>
<evidence type="ECO:0000256" key="2">
    <source>
        <dbReference type="ARBA" id="ARBA00023235"/>
    </source>
</evidence>
<accession>A4A327</accession>
<evidence type="ECO:0000256" key="1">
    <source>
        <dbReference type="ARBA" id="ARBA00008270"/>
    </source>
</evidence>
<dbReference type="Proteomes" id="UP000004358">
    <property type="component" value="Unassembled WGS sequence"/>
</dbReference>
<dbReference type="PANTHER" id="PTHR13774:SF17">
    <property type="entry name" value="PHENAZINE BIOSYNTHESIS-LIKE DOMAIN-CONTAINING PROTEIN"/>
    <property type="match status" value="1"/>
</dbReference>
<evidence type="ECO:0000313" key="4">
    <source>
        <dbReference type="Proteomes" id="UP000004358"/>
    </source>
</evidence>
<organism evidence="3 4">
    <name type="scientific">Blastopirellula marina DSM 3645</name>
    <dbReference type="NCBI Taxonomy" id="314230"/>
    <lineage>
        <taxon>Bacteria</taxon>
        <taxon>Pseudomonadati</taxon>
        <taxon>Planctomycetota</taxon>
        <taxon>Planctomycetia</taxon>
        <taxon>Pirellulales</taxon>
        <taxon>Pirellulaceae</taxon>
        <taxon>Blastopirellula</taxon>
    </lineage>
</organism>
<dbReference type="AlphaFoldDB" id="A4A327"/>
<dbReference type="EMBL" id="AANZ01000064">
    <property type="protein sequence ID" value="EAQ76828.1"/>
    <property type="molecule type" value="Genomic_DNA"/>
</dbReference>
<protein>
    <submittedName>
        <fullName evidence="3">Phenazine biosynthesis PhzC/PhzF protein</fullName>
    </submittedName>
</protein>
<sequence>MEQDAPEAWMQAVAAEMNLSETAFVQRGDDGYGLRWFTPRIEVPLCGHATLG</sequence>
<feature type="non-terminal residue" evidence="3">
    <location>
        <position position="52"/>
    </location>
</feature>
<dbReference type="SUPFAM" id="SSF54506">
    <property type="entry name" value="Diaminopimelate epimerase-like"/>
    <property type="match status" value="1"/>
</dbReference>
<dbReference type="Pfam" id="PF02567">
    <property type="entry name" value="PhzC-PhzF"/>
    <property type="match status" value="1"/>
</dbReference>